<evidence type="ECO:0000256" key="1">
    <source>
        <dbReference type="SAM" id="Phobius"/>
    </source>
</evidence>
<dbReference type="InterPro" id="IPR017946">
    <property type="entry name" value="PLC-like_Pdiesterase_TIM-brl"/>
</dbReference>
<feature type="domain" description="GP-PDE" evidence="3">
    <location>
        <begin position="34"/>
        <end position="320"/>
    </location>
</feature>
<dbReference type="GO" id="GO:0008081">
    <property type="term" value="F:phosphoric diester hydrolase activity"/>
    <property type="evidence" value="ECO:0007669"/>
    <property type="project" value="InterPro"/>
</dbReference>
<feature type="chain" id="PRO_5011497820" evidence="2">
    <location>
        <begin position="24"/>
        <end position="354"/>
    </location>
</feature>
<sequence>MKFQMLGLGLALAVGTFAAPAFAASYNTLTGEKPLVVAHRGASGYLPEETLGSYELSMQMGADLIEPDLQLTRDGHLVAMHDSTLTRTTNVEDLFATRNGNYYVKDFTLAEIKSLTVQPTGALSRPDSTYPGFTPSMADPYKVPTFAEVLDLLSAYNDANGTRIGIYPESKAPHDATKNALIVQTLKDKGFSDAEDRVILQTFSKESVADLADLIAGHDVSAEIAQLGAVRVQDGLFGVRGSDGFSSLSQIAAVATGVGVSASGITREFIAEAHALGLKVHAYTFRPLSQEEAIAMITPFLDWGLDGFFTDYTDFGRTAVDSYDLAPVPLPAGMPLLLAGLGGFAWLRRRKAAA</sequence>
<reference evidence="4 5" key="1">
    <citation type="submission" date="2016-10" db="EMBL/GenBank/DDBJ databases">
        <authorList>
            <person name="de Groot N.N."/>
        </authorList>
    </citation>
    <scope>NUCLEOTIDE SEQUENCE [LARGE SCALE GENOMIC DNA]</scope>
    <source>
        <strain evidence="4 5">DSM 17862</strain>
    </source>
</reference>
<evidence type="ECO:0000259" key="3">
    <source>
        <dbReference type="PROSITE" id="PS51704"/>
    </source>
</evidence>
<evidence type="ECO:0000256" key="2">
    <source>
        <dbReference type="SAM" id="SignalP"/>
    </source>
</evidence>
<dbReference type="InterPro" id="IPR030395">
    <property type="entry name" value="GP_PDE_dom"/>
</dbReference>
<dbReference type="STRING" id="364199.SAMN04489858_102145"/>
<keyword evidence="1" id="KW-0812">Transmembrane</keyword>
<dbReference type="NCBIfam" id="TIGR03370">
    <property type="entry name" value="VPLPA-CTERM"/>
    <property type="match status" value="1"/>
</dbReference>
<name>A0A1I0A9L4_9RHOB</name>
<keyword evidence="2" id="KW-0732">Signal</keyword>
<dbReference type="Proteomes" id="UP000199180">
    <property type="component" value="Unassembled WGS sequence"/>
</dbReference>
<organism evidence="4 5">
    <name type="scientific">Paracoccus homiensis</name>
    <dbReference type="NCBI Taxonomy" id="364199"/>
    <lineage>
        <taxon>Bacteria</taxon>
        <taxon>Pseudomonadati</taxon>
        <taxon>Pseudomonadota</taxon>
        <taxon>Alphaproteobacteria</taxon>
        <taxon>Rhodobacterales</taxon>
        <taxon>Paracoccaceae</taxon>
        <taxon>Paracoccus</taxon>
    </lineage>
</organism>
<dbReference type="PANTHER" id="PTHR46211">
    <property type="entry name" value="GLYCEROPHOSPHORYL DIESTER PHOSPHODIESTERASE"/>
    <property type="match status" value="1"/>
</dbReference>
<proteinExistence type="predicted"/>
<dbReference type="GO" id="GO:0006629">
    <property type="term" value="P:lipid metabolic process"/>
    <property type="evidence" value="ECO:0007669"/>
    <property type="project" value="InterPro"/>
</dbReference>
<dbReference type="OrthoDB" id="1854250at2"/>
<dbReference type="Pfam" id="PF03009">
    <property type="entry name" value="GDPD"/>
    <property type="match status" value="1"/>
</dbReference>
<protein>
    <submittedName>
        <fullName evidence="4">Glycerophosphoryl diester phosphodiesterase</fullName>
    </submittedName>
</protein>
<dbReference type="RefSeq" id="WP_090732415.1">
    <property type="nucleotide sequence ID" value="NZ_FOHO01000002.1"/>
</dbReference>
<dbReference type="PROSITE" id="PS51704">
    <property type="entry name" value="GP_PDE"/>
    <property type="match status" value="1"/>
</dbReference>
<gene>
    <name evidence="4" type="ORF">SAMN04489858_102145</name>
</gene>
<feature type="signal peptide" evidence="2">
    <location>
        <begin position="1"/>
        <end position="23"/>
    </location>
</feature>
<dbReference type="PANTHER" id="PTHR46211:SF1">
    <property type="entry name" value="GLYCEROPHOSPHODIESTER PHOSPHODIESTERASE, CYTOPLASMIC"/>
    <property type="match status" value="1"/>
</dbReference>
<dbReference type="EMBL" id="FOHO01000002">
    <property type="protein sequence ID" value="SES90412.1"/>
    <property type="molecule type" value="Genomic_DNA"/>
</dbReference>
<keyword evidence="1" id="KW-0472">Membrane</keyword>
<feature type="transmembrane region" description="Helical" evidence="1">
    <location>
        <begin position="328"/>
        <end position="347"/>
    </location>
</feature>
<dbReference type="SUPFAM" id="SSF51695">
    <property type="entry name" value="PLC-like phosphodiesterases"/>
    <property type="match status" value="1"/>
</dbReference>
<dbReference type="Gene3D" id="3.20.20.190">
    <property type="entry name" value="Phosphatidylinositol (PI) phosphodiesterase"/>
    <property type="match status" value="1"/>
</dbReference>
<evidence type="ECO:0000313" key="4">
    <source>
        <dbReference type="EMBL" id="SES90412.1"/>
    </source>
</evidence>
<keyword evidence="1" id="KW-1133">Transmembrane helix</keyword>
<evidence type="ECO:0000313" key="5">
    <source>
        <dbReference type="Proteomes" id="UP000199180"/>
    </source>
</evidence>
<keyword evidence="5" id="KW-1185">Reference proteome</keyword>
<dbReference type="AlphaFoldDB" id="A0A1I0A9L4"/>
<accession>A0A1I0A9L4</accession>
<dbReference type="InterPro" id="IPR022472">
    <property type="entry name" value="VPLPA-CTERM"/>
</dbReference>